<dbReference type="EMBL" id="CM042883">
    <property type="protein sequence ID" value="KAI4378314.1"/>
    <property type="molecule type" value="Genomic_DNA"/>
</dbReference>
<reference evidence="2" key="1">
    <citation type="journal article" date="2023" name="Front. Plant Sci.">
        <title>Chromosomal-level genome assembly of Melastoma candidum provides insights into trichome evolution.</title>
        <authorList>
            <person name="Zhong Y."/>
            <person name="Wu W."/>
            <person name="Sun C."/>
            <person name="Zou P."/>
            <person name="Liu Y."/>
            <person name="Dai S."/>
            <person name="Zhou R."/>
        </authorList>
    </citation>
    <scope>NUCLEOTIDE SEQUENCE [LARGE SCALE GENOMIC DNA]</scope>
</reference>
<dbReference type="Proteomes" id="UP001057402">
    <property type="component" value="Chromosome 4"/>
</dbReference>
<name>A0ACB9RHH1_9MYRT</name>
<keyword evidence="2" id="KW-1185">Reference proteome</keyword>
<evidence type="ECO:0000313" key="2">
    <source>
        <dbReference type="Proteomes" id="UP001057402"/>
    </source>
</evidence>
<accession>A0ACB9RHH1</accession>
<evidence type="ECO:0000313" key="1">
    <source>
        <dbReference type="EMBL" id="KAI4378314.1"/>
    </source>
</evidence>
<organism evidence="1 2">
    <name type="scientific">Melastoma candidum</name>
    <dbReference type="NCBI Taxonomy" id="119954"/>
    <lineage>
        <taxon>Eukaryota</taxon>
        <taxon>Viridiplantae</taxon>
        <taxon>Streptophyta</taxon>
        <taxon>Embryophyta</taxon>
        <taxon>Tracheophyta</taxon>
        <taxon>Spermatophyta</taxon>
        <taxon>Magnoliopsida</taxon>
        <taxon>eudicotyledons</taxon>
        <taxon>Gunneridae</taxon>
        <taxon>Pentapetalae</taxon>
        <taxon>rosids</taxon>
        <taxon>malvids</taxon>
        <taxon>Myrtales</taxon>
        <taxon>Melastomataceae</taxon>
        <taxon>Melastomatoideae</taxon>
        <taxon>Melastomateae</taxon>
        <taxon>Melastoma</taxon>
    </lineage>
</organism>
<proteinExistence type="predicted"/>
<comment type="caution">
    <text evidence="1">The sequence shown here is derived from an EMBL/GenBank/DDBJ whole genome shotgun (WGS) entry which is preliminary data.</text>
</comment>
<protein>
    <submittedName>
        <fullName evidence="1">Uncharacterized protein</fullName>
    </submittedName>
</protein>
<gene>
    <name evidence="1" type="ORF">MLD38_015806</name>
</gene>
<sequence length="99" mass="11478">MVIRPLHTLLPIEPRAMARARSCMGKISDIKTQQMGPILIEKKTTSPQKERIARAAPLWPLKWRERLTRATNRRIVIPILLAYNEGFLTSLSIRINYKE</sequence>